<dbReference type="InterPro" id="IPR051265">
    <property type="entry name" value="HIBADH-related_NP60_sf"/>
</dbReference>
<evidence type="ECO:0000256" key="1">
    <source>
        <dbReference type="ARBA" id="ARBA00009080"/>
    </source>
</evidence>
<dbReference type="Gene3D" id="1.10.1040.10">
    <property type="entry name" value="N-(1-d-carboxylethyl)-l-norvaline Dehydrogenase, domain 2"/>
    <property type="match status" value="1"/>
</dbReference>
<evidence type="ECO:0000259" key="4">
    <source>
        <dbReference type="Pfam" id="PF03446"/>
    </source>
</evidence>
<evidence type="ECO:0000256" key="2">
    <source>
        <dbReference type="ARBA" id="ARBA00023002"/>
    </source>
</evidence>
<evidence type="ECO:0000313" key="6">
    <source>
        <dbReference type="EMBL" id="NGO69273.1"/>
    </source>
</evidence>
<evidence type="ECO:0000259" key="5">
    <source>
        <dbReference type="Pfam" id="PF21761"/>
    </source>
</evidence>
<protein>
    <submittedName>
        <fullName evidence="6">NAD(P)-dependent oxidoreductase</fullName>
    </submittedName>
</protein>
<feature type="domain" description="6-phosphogluconate dehydrogenase NADP-binding" evidence="4">
    <location>
        <begin position="21"/>
        <end position="175"/>
    </location>
</feature>
<dbReference type="InterPro" id="IPR013328">
    <property type="entry name" value="6PGD_dom2"/>
</dbReference>
<dbReference type="GO" id="GO:0050661">
    <property type="term" value="F:NADP binding"/>
    <property type="evidence" value="ECO:0007669"/>
    <property type="project" value="InterPro"/>
</dbReference>
<dbReference type="InterPro" id="IPR015815">
    <property type="entry name" value="HIBADH-related"/>
</dbReference>
<dbReference type="AlphaFoldDB" id="A0A6G4WW90"/>
<accession>A0A6G4WW90</accession>
<feature type="domain" description="NADPH-dependent reductive aminase-like C-terminal" evidence="5">
    <location>
        <begin position="177"/>
        <end position="302"/>
    </location>
</feature>
<dbReference type="PIRSF" id="PIRSF000103">
    <property type="entry name" value="HIBADH"/>
    <property type="match status" value="1"/>
</dbReference>
<sequence>MTENTETKTTADTEQSAPTPVSVLGLGPMGRALAAAFLAAGHPTTVWNRTPGKAAPLAERGAAVAETAAAAAAASPLVVACVMDHEALHSVIRPAAEALRGTTLVNLTSNSAGDARETASWAAAHGIDYLDGAILTPTPSIGGPEAVYLYSGPEALYERHGAALAALGGTATHLGADPGRAAAYDAALLDFFWTAVSGYVHALALARTEGVDPSELAPFATGIVSVVAEVAEELAQETESGRHSGEEANLRSALAGIDHILGTAEGSGLDNSVLAAVRALAARAVADGHGEDGISRLVETLARPSS</sequence>
<dbReference type="EMBL" id="JAAKZZ010000106">
    <property type="protein sequence ID" value="NGO69273.1"/>
    <property type="molecule type" value="Genomic_DNA"/>
</dbReference>
<dbReference type="Gene3D" id="3.40.50.720">
    <property type="entry name" value="NAD(P)-binding Rossmann-like Domain"/>
    <property type="match status" value="1"/>
</dbReference>
<comment type="similarity">
    <text evidence="1">Belongs to the HIBADH-related family.</text>
</comment>
<evidence type="ECO:0000256" key="3">
    <source>
        <dbReference type="SAM" id="MobiDB-lite"/>
    </source>
</evidence>
<name>A0A6G4WW90_9ACTN</name>
<dbReference type="PANTHER" id="PTHR43580:SF2">
    <property type="entry name" value="CYTOKINE-LIKE NUCLEAR FACTOR N-PAC"/>
    <property type="match status" value="1"/>
</dbReference>
<dbReference type="RefSeq" id="WP_165298967.1">
    <property type="nucleotide sequence ID" value="NZ_JAAKZZ010000106.1"/>
</dbReference>
<dbReference type="SUPFAM" id="SSF51735">
    <property type="entry name" value="NAD(P)-binding Rossmann-fold domains"/>
    <property type="match status" value="1"/>
</dbReference>
<dbReference type="Pfam" id="PF03446">
    <property type="entry name" value="NAD_binding_2"/>
    <property type="match status" value="1"/>
</dbReference>
<dbReference type="InterPro" id="IPR006115">
    <property type="entry name" value="6PGDH_NADP-bd"/>
</dbReference>
<keyword evidence="2" id="KW-0560">Oxidoreductase</keyword>
<reference evidence="6 7" key="1">
    <citation type="submission" date="2020-02" db="EMBL/GenBank/DDBJ databases">
        <title>Whole-genome analyses of novel actinobacteria.</title>
        <authorList>
            <person name="Sahin N."/>
            <person name="Tatar D."/>
        </authorList>
    </citation>
    <scope>NUCLEOTIDE SEQUENCE [LARGE SCALE GENOMIC DNA]</scope>
    <source>
        <strain evidence="6 7">SB3404</strain>
    </source>
</reference>
<feature type="region of interest" description="Disordered" evidence="3">
    <location>
        <begin position="1"/>
        <end position="22"/>
    </location>
</feature>
<organism evidence="6 7">
    <name type="scientific">Streptomyces boncukensis</name>
    <dbReference type="NCBI Taxonomy" id="2711219"/>
    <lineage>
        <taxon>Bacteria</taxon>
        <taxon>Bacillati</taxon>
        <taxon>Actinomycetota</taxon>
        <taxon>Actinomycetes</taxon>
        <taxon>Kitasatosporales</taxon>
        <taxon>Streptomycetaceae</taxon>
        <taxon>Streptomyces</taxon>
    </lineage>
</organism>
<dbReference type="InterPro" id="IPR048666">
    <property type="entry name" value="RedAm-like_C"/>
</dbReference>
<dbReference type="Proteomes" id="UP000477722">
    <property type="component" value="Unassembled WGS sequence"/>
</dbReference>
<dbReference type="PANTHER" id="PTHR43580">
    <property type="entry name" value="OXIDOREDUCTASE GLYR1-RELATED"/>
    <property type="match status" value="1"/>
</dbReference>
<dbReference type="Pfam" id="PF21761">
    <property type="entry name" value="RedAm-like_C"/>
    <property type="match status" value="1"/>
</dbReference>
<evidence type="ECO:0000313" key="7">
    <source>
        <dbReference type="Proteomes" id="UP000477722"/>
    </source>
</evidence>
<proteinExistence type="inferred from homology"/>
<keyword evidence="7" id="KW-1185">Reference proteome</keyword>
<dbReference type="InterPro" id="IPR036291">
    <property type="entry name" value="NAD(P)-bd_dom_sf"/>
</dbReference>
<feature type="compositionally biased region" description="Basic and acidic residues" evidence="3">
    <location>
        <begin position="1"/>
        <end position="11"/>
    </location>
</feature>
<comment type="caution">
    <text evidence="6">The sequence shown here is derived from an EMBL/GenBank/DDBJ whole genome shotgun (WGS) entry which is preliminary data.</text>
</comment>
<gene>
    <name evidence="6" type="ORF">G5C65_13085</name>
</gene>
<dbReference type="GO" id="GO:0016491">
    <property type="term" value="F:oxidoreductase activity"/>
    <property type="evidence" value="ECO:0007669"/>
    <property type="project" value="UniProtKB-KW"/>
</dbReference>